<accession>A0AAD7IVS4</accession>
<dbReference type="Proteomes" id="UP001215598">
    <property type="component" value="Unassembled WGS sequence"/>
</dbReference>
<dbReference type="Gene3D" id="2.170.15.10">
    <property type="entry name" value="Proaerolysin, chain A, domain 3"/>
    <property type="match status" value="1"/>
</dbReference>
<evidence type="ECO:0000313" key="3">
    <source>
        <dbReference type="Proteomes" id="UP001215598"/>
    </source>
</evidence>
<protein>
    <submittedName>
        <fullName evidence="2">Uncharacterized protein</fullName>
    </submittedName>
</protein>
<organism evidence="2 3">
    <name type="scientific">Mycena metata</name>
    <dbReference type="NCBI Taxonomy" id="1033252"/>
    <lineage>
        <taxon>Eukaryota</taxon>
        <taxon>Fungi</taxon>
        <taxon>Dikarya</taxon>
        <taxon>Basidiomycota</taxon>
        <taxon>Agaricomycotina</taxon>
        <taxon>Agaricomycetes</taxon>
        <taxon>Agaricomycetidae</taxon>
        <taxon>Agaricales</taxon>
        <taxon>Marasmiineae</taxon>
        <taxon>Mycenaceae</taxon>
        <taxon>Mycena</taxon>
    </lineage>
</organism>
<gene>
    <name evidence="2" type="ORF">B0H16DRAFT_1887538</name>
</gene>
<sequence>MQLAIAFSVYLLSALPVLSSSQTIPSMNISQAVIKAAVASLDNATNQYELHDRNNNILGKYNATDFHAAIAVPQAANGSVCSPLTYQGFLSLPGRDWFYLDMGYNGGYLATRDGAGFKNDAGDPIAFSCISPGPYQIRVSQPVCNNIDKESDGRLVGTDGQITLGYTSGYATTASMSTTETSSLSVGVTASVQFGVPEVASGSLSVTTTVEISNSVSRGFDVTASAESKDEITLNLPNGSVCHLKFTSSSCTAQGVAEIPVVVSGWVRIQRIGSGGGPGSSGPRGDLYMYNLAGIPTMSEYERSAVIKVQGGISSRSLDRYSAVCS</sequence>
<name>A0AAD7IVS4_9AGAR</name>
<comment type="caution">
    <text evidence="2">The sequence shown here is derived from an EMBL/GenBank/DDBJ whole genome shotgun (WGS) entry which is preliminary data.</text>
</comment>
<proteinExistence type="predicted"/>
<evidence type="ECO:0000256" key="1">
    <source>
        <dbReference type="SAM" id="SignalP"/>
    </source>
</evidence>
<feature type="signal peptide" evidence="1">
    <location>
        <begin position="1"/>
        <end position="21"/>
    </location>
</feature>
<reference evidence="2" key="1">
    <citation type="submission" date="2023-03" db="EMBL/GenBank/DDBJ databases">
        <title>Massive genome expansion in bonnet fungi (Mycena s.s.) driven by repeated elements and novel gene families across ecological guilds.</title>
        <authorList>
            <consortium name="Lawrence Berkeley National Laboratory"/>
            <person name="Harder C.B."/>
            <person name="Miyauchi S."/>
            <person name="Viragh M."/>
            <person name="Kuo A."/>
            <person name="Thoen E."/>
            <person name="Andreopoulos B."/>
            <person name="Lu D."/>
            <person name="Skrede I."/>
            <person name="Drula E."/>
            <person name="Henrissat B."/>
            <person name="Morin E."/>
            <person name="Kohler A."/>
            <person name="Barry K."/>
            <person name="LaButti K."/>
            <person name="Morin E."/>
            <person name="Salamov A."/>
            <person name="Lipzen A."/>
            <person name="Mereny Z."/>
            <person name="Hegedus B."/>
            <person name="Baldrian P."/>
            <person name="Stursova M."/>
            <person name="Weitz H."/>
            <person name="Taylor A."/>
            <person name="Grigoriev I.V."/>
            <person name="Nagy L.G."/>
            <person name="Martin F."/>
            <person name="Kauserud H."/>
        </authorList>
    </citation>
    <scope>NUCLEOTIDE SEQUENCE</scope>
    <source>
        <strain evidence="2">CBHHK182m</strain>
    </source>
</reference>
<dbReference type="SUPFAM" id="SSF56973">
    <property type="entry name" value="Aerolisin/ETX pore-forming domain"/>
    <property type="match status" value="1"/>
</dbReference>
<keyword evidence="1" id="KW-0732">Signal</keyword>
<evidence type="ECO:0000313" key="2">
    <source>
        <dbReference type="EMBL" id="KAJ7751396.1"/>
    </source>
</evidence>
<keyword evidence="3" id="KW-1185">Reference proteome</keyword>
<dbReference type="AlphaFoldDB" id="A0AAD7IVS4"/>
<feature type="chain" id="PRO_5042073445" evidence="1">
    <location>
        <begin position="22"/>
        <end position="326"/>
    </location>
</feature>
<dbReference type="EMBL" id="JARKIB010000062">
    <property type="protein sequence ID" value="KAJ7751396.1"/>
    <property type="molecule type" value="Genomic_DNA"/>
</dbReference>